<evidence type="ECO:0000313" key="2">
    <source>
        <dbReference type="Proteomes" id="UP000502502"/>
    </source>
</evidence>
<dbReference type="AlphaFoldDB" id="A0A6G7ZL41"/>
<dbReference type="KEGG" id="ssin:G7078_01750"/>
<gene>
    <name evidence="1" type="ORF">G7078_01750</name>
</gene>
<keyword evidence="2" id="KW-1185">Reference proteome</keyword>
<protein>
    <submittedName>
        <fullName evidence="1">Uncharacterized protein</fullName>
    </submittedName>
</protein>
<proteinExistence type="predicted"/>
<organism evidence="1 2">
    <name type="scientific">Sphingomonas sinipercae</name>
    <dbReference type="NCBI Taxonomy" id="2714944"/>
    <lineage>
        <taxon>Bacteria</taxon>
        <taxon>Pseudomonadati</taxon>
        <taxon>Pseudomonadota</taxon>
        <taxon>Alphaproteobacteria</taxon>
        <taxon>Sphingomonadales</taxon>
        <taxon>Sphingomonadaceae</taxon>
        <taxon>Sphingomonas</taxon>
    </lineage>
</organism>
<dbReference type="RefSeq" id="WP_166092369.1">
    <property type="nucleotide sequence ID" value="NZ_CP049871.1"/>
</dbReference>
<dbReference type="EMBL" id="CP049871">
    <property type="protein sequence ID" value="QIL01638.1"/>
    <property type="molecule type" value="Genomic_DNA"/>
</dbReference>
<evidence type="ECO:0000313" key="1">
    <source>
        <dbReference type="EMBL" id="QIL01638.1"/>
    </source>
</evidence>
<reference evidence="1 2" key="1">
    <citation type="submission" date="2020-03" db="EMBL/GenBank/DDBJ databases">
        <title>Sphingomonas sp. nov., isolated from fish.</title>
        <authorList>
            <person name="Hyun D.-W."/>
            <person name="Bae J.-W."/>
        </authorList>
    </citation>
    <scope>NUCLEOTIDE SEQUENCE [LARGE SCALE GENOMIC DNA]</scope>
    <source>
        <strain evidence="1 2">HDW15C</strain>
    </source>
</reference>
<name>A0A6G7ZL41_9SPHN</name>
<sequence>MSAPLRFLTLAIAGWAAVRMTALGAIPGFTITPARAALPPIVPTQLASFEPQLAPPTPWPNEPVAAAAPGQYFPQFRPMAIPVPYYMPVSAPAAQVASALPALAPRGPWSLPALDPSSIYYPAAAEGFSPLPPLNAIAQPAAQSVPAAVQSQQPGGKLDRWQMSSWAVLRGPSSPGTLAAGGTLGGSQGGARVTYAFNKWLAASLRTTSPLGGSRGAEIAGGVRFTPMQSVPVAFTLERRQSISSFGGGRSDFALFAESGLYNRPVPLGFLLDGYMQAGMVGIGKRDLFADGALAFTRPVYGRYSAGFGMWGGYQTGIYRVDAGPRVTVRLRNNIRAHVDYRQRLAGSALPNSGAALTLAADF</sequence>
<accession>A0A6G7ZL41</accession>
<dbReference type="Proteomes" id="UP000502502">
    <property type="component" value="Chromosome"/>
</dbReference>